<gene>
    <name evidence="1" type="ORF">DXX94_14660</name>
</gene>
<sequence length="113" mass="12757">MIQQAAFDKLTAMGIDLYQLRDQQNSAPTADYLAIDVKATANHRLYLDILTALSLNQTEVSIKEDKIDLGLLDWQFHQAEAIELTKQHLVTPSLDVLASKPQLKQQLWLLLAN</sequence>
<dbReference type="AlphaFoldDB" id="A0A3E0U4Z1"/>
<comment type="caution">
    <text evidence="1">The sequence shown here is derived from an EMBL/GenBank/DDBJ whole genome shotgun (WGS) entry which is preliminary data.</text>
</comment>
<dbReference type="EMBL" id="QUOT01000001">
    <property type="protein sequence ID" value="REL31859.1"/>
    <property type="molecule type" value="Genomic_DNA"/>
</dbReference>
<organism evidence="1 2">
    <name type="scientific">Thalassotalea euphylliae</name>
    <dbReference type="NCBI Taxonomy" id="1655234"/>
    <lineage>
        <taxon>Bacteria</taxon>
        <taxon>Pseudomonadati</taxon>
        <taxon>Pseudomonadota</taxon>
        <taxon>Gammaproteobacteria</taxon>
        <taxon>Alteromonadales</taxon>
        <taxon>Colwelliaceae</taxon>
        <taxon>Thalassotalea</taxon>
    </lineage>
</organism>
<dbReference type="SUPFAM" id="SSF102220">
    <property type="entry name" value="DNA polymerase III psi subunit"/>
    <property type="match status" value="1"/>
</dbReference>
<keyword evidence="2" id="KW-1185">Reference proteome</keyword>
<dbReference type="RefSeq" id="WP_116017020.1">
    <property type="nucleotide sequence ID" value="NZ_QUOT01000001.1"/>
</dbReference>
<dbReference type="Gene3D" id="3.40.50.10220">
    <property type="entry name" value="DNA polymerase III, psi subunit"/>
    <property type="match status" value="1"/>
</dbReference>
<dbReference type="GO" id="GO:0008408">
    <property type="term" value="F:3'-5' exonuclease activity"/>
    <property type="evidence" value="ECO:0007669"/>
    <property type="project" value="InterPro"/>
</dbReference>
<accession>A0A3E0U4Z1</accession>
<evidence type="ECO:0008006" key="3">
    <source>
        <dbReference type="Google" id="ProtNLM"/>
    </source>
</evidence>
<name>A0A3E0U4Z1_9GAMM</name>
<proteinExistence type="predicted"/>
<reference evidence="2" key="1">
    <citation type="submission" date="2018-08" db="EMBL/GenBank/DDBJ databases">
        <title>Thalassotalea euphylliae genome.</title>
        <authorList>
            <person name="Summers S."/>
            <person name="Rice S.A."/>
            <person name="Freckelton M.L."/>
            <person name="Nedved B.T."/>
            <person name="Hadfield M.G."/>
        </authorList>
    </citation>
    <scope>NUCLEOTIDE SEQUENCE [LARGE SCALE GENOMIC DNA]</scope>
    <source>
        <strain evidence="2">H3</strain>
    </source>
</reference>
<dbReference type="InterPro" id="IPR036654">
    <property type="entry name" value="DNA_pol_III_psi_sf"/>
</dbReference>
<dbReference type="Proteomes" id="UP000256899">
    <property type="component" value="Unassembled WGS sequence"/>
</dbReference>
<dbReference type="GO" id="GO:0003887">
    <property type="term" value="F:DNA-directed DNA polymerase activity"/>
    <property type="evidence" value="ECO:0007669"/>
    <property type="project" value="InterPro"/>
</dbReference>
<evidence type="ECO:0000313" key="1">
    <source>
        <dbReference type="EMBL" id="REL31859.1"/>
    </source>
</evidence>
<protein>
    <recommendedName>
        <fullName evidence="3">DNA polymerase III subunit psi</fullName>
    </recommendedName>
</protein>
<dbReference type="GO" id="GO:0006260">
    <property type="term" value="P:DNA replication"/>
    <property type="evidence" value="ECO:0007669"/>
    <property type="project" value="InterPro"/>
</dbReference>
<evidence type="ECO:0000313" key="2">
    <source>
        <dbReference type="Proteomes" id="UP000256899"/>
    </source>
</evidence>